<proteinExistence type="predicted"/>
<protein>
    <submittedName>
        <fullName evidence="1">HEAT repeat domain-containing protein</fullName>
    </submittedName>
</protein>
<accession>A0ABS9BM82</accession>
<reference evidence="1 2" key="1">
    <citation type="submission" date="2022-01" db="EMBL/GenBank/DDBJ databases">
        <title>Flavihumibacter sp. nov., isolated from sediment of a river.</title>
        <authorList>
            <person name="Liu H."/>
        </authorList>
    </citation>
    <scope>NUCLEOTIDE SEQUENCE [LARGE SCALE GENOMIC DNA]</scope>
    <source>
        <strain evidence="1 2">RY-1</strain>
    </source>
</reference>
<dbReference type="Proteomes" id="UP001200145">
    <property type="component" value="Unassembled WGS sequence"/>
</dbReference>
<gene>
    <name evidence="1" type="ORF">L0U88_16190</name>
</gene>
<organism evidence="1 2">
    <name type="scientific">Flavihumibacter fluminis</name>
    <dbReference type="NCBI Taxonomy" id="2909236"/>
    <lineage>
        <taxon>Bacteria</taxon>
        <taxon>Pseudomonadati</taxon>
        <taxon>Bacteroidota</taxon>
        <taxon>Chitinophagia</taxon>
        <taxon>Chitinophagales</taxon>
        <taxon>Chitinophagaceae</taxon>
        <taxon>Flavihumibacter</taxon>
    </lineage>
</organism>
<evidence type="ECO:0000313" key="1">
    <source>
        <dbReference type="EMBL" id="MCF1716182.1"/>
    </source>
</evidence>
<dbReference type="EMBL" id="JAKEVY010000004">
    <property type="protein sequence ID" value="MCF1716182.1"/>
    <property type="molecule type" value="Genomic_DNA"/>
</dbReference>
<sequence length="269" mass="30676">MKLIYLPIILFSLHSCSLIEKKSCKVPSQLLNEISKIAHQEKATIKEFSGINNLLFELEAVDSLNDFSYCNDYITNIAVLFNSPDSNKRALGYRLIGLARDTSFNTELIKRINSDENSLLKTWCSTALMENKAPNSAEPLFKLLTSPPDGLPVSLLINKYITYDVESVKKTSWKFIDSPIRTEQIFAIQILSYFEKYEKLQAKLIEFLSSWEMESKGWVISAIAQQKMANLKPTLEQYLTNEDLKDVIILALENSPTKSDNEFAKELNK</sequence>
<name>A0ABS9BM82_9BACT</name>
<evidence type="ECO:0000313" key="2">
    <source>
        <dbReference type="Proteomes" id="UP001200145"/>
    </source>
</evidence>
<keyword evidence="2" id="KW-1185">Reference proteome</keyword>
<dbReference type="RefSeq" id="WP_234867155.1">
    <property type="nucleotide sequence ID" value="NZ_JAKEVY010000004.1"/>
</dbReference>
<comment type="caution">
    <text evidence="1">The sequence shown here is derived from an EMBL/GenBank/DDBJ whole genome shotgun (WGS) entry which is preliminary data.</text>
</comment>